<protein>
    <submittedName>
        <fullName evidence="2">Uncharacterized protein</fullName>
    </submittedName>
</protein>
<proteinExistence type="predicted"/>
<accession>A0ABT9ZIJ4</accession>
<gene>
    <name evidence="2" type="ORF">J2S19_003008</name>
</gene>
<feature type="region of interest" description="Disordered" evidence="1">
    <location>
        <begin position="1"/>
        <end position="32"/>
    </location>
</feature>
<reference evidence="2 3" key="1">
    <citation type="submission" date="2023-07" db="EMBL/GenBank/DDBJ databases">
        <title>Genomic Encyclopedia of Type Strains, Phase IV (KMG-IV): sequencing the most valuable type-strain genomes for metagenomic binning, comparative biology and taxonomic classification.</title>
        <authorList>
            <person name="Goeker M."/>
        </authorList>
    </citation>
    <scope>NUCLEOTIDE SEQUENCE [LARGE SCALE GENOMIC DNA]</scope>
    <source>
        <strain evidence="2 3">DSM 29005</strain>
    </source>
</reference>
<evidence type="ECO:0000256" key="1">
    <source>
        <dbReference type="SAM" id="MobiDB-lite"/>
    </source>
</evidence>
<comment type="caution">
    <text evidence="2">The sequence shown here is derived from an EMBL/GenBank/DDBJ whole genome shotgun (WGS) entry which is preliminary data.</text>
</comment>
<dbReference type="EMBL" id="JAUSUD010000014">
    <property type="protein sequence ID" value="MDQ0231724.1"/>
    <property type="molecule type" value="Genomic_DNA"/>
</dbReference>
<organism evidence="2 3">
    <name type="scientific">Metabacillus malikii</name>
    <dbReference type="NCBI Taxonomy" id="1504265"/>
    <lineage>
        <taxon>Bacteria</taxon>
        <taxon>Bacillati</taxon>
        <taxon>Bacillota</taxon>
        <taxon>Bacilli</taxon>
        <taxon>Bacillales</taxon>
        <taxon>Bacillaceae</taxon>
        <taxon>Metabacillus</taxon>
    </lineage>
</organism>
<evidence type="ECO:0000313" key="3">
    <source>
        <dbReference type="Proteomes" id="UP001234495"/>
    </source>
</evidence>
<evidence type="ECO:0000313" key="2">
    <source>
        <dbReference type="EMBL" id="MDQ0231724.1"/>
    </source>
</evidence>
<dbReference type="Proteomes" id="UP001234495">
    <property type="component" value="Unassembled WGS sequence"/>
</dbReference>
<feature type="compositionally biased region" description="Polar residues" evidence="1">
    <location>
        <begin position="1"/>
        <end position="12"/>
    </location>
</feature>
<sequence>MKPKTAKSQSRNVLHRSDEVQNDEEPEQKCSS</sequence>
<keyword evidence="3" id="KW-1185">Reference proteome</keyword>
<name>A0ABT9ZIJ4_9BACI</name>